<reference evidence="2" key="1">
    <citation type="submission" date="2022-11" db="UniProtKB">
        <authorList>
            <consortium name="WormBaseParasite"/>
        </authorList>
    </citation>
    <scope>IDENTIFICATION</scope>
</reference>
<evidence type="ECO:0000313" key="1">
    <source>
        <dbReference type="Proteomes" id="UP000887579"/>
    </source>
</evidence>
<protein>
    <submittedName>
        <fullName evidence="2">Phosphoinositide phospholipase C</fullName>
    </submittedName>
</protein>
<dbReference type="Proteomes" id="UP000887579">
    <property type="component" value="Unplaced"/>
</dbReference>
<dbReference type="WBParaSite" id="ES5_v2.g22625.t1">
    <property type="protein sequence ID" value="ES5_v2.g22625.t1"/>
    <property type="gene ID" value="ES5_v2.g22625"/>
</dbReference>
<accession>A0AC34FYQ7</accession>
<evidence type="ECO:0000313" key="2">
    <source>
        <dbReference type="WBParaSite" id="ES5_v2.g22625.t1"/>
    </source>
</evidence>
<organism evidence="1 2">
    <name type="scientific">Panagrolaimus sp. ES5</name>
    <dbReference type="NCBI Taxonomy" id="591445"/>
    <lineage>
        <taxon>Eukaryota</taxon>
        <taxon>Metazoa</taxon>
        <taxon>Ecdysozoa</taxon>
        <taxon>Nematoda</taxon>
        <taxon>Chromadorea</taxon>
        <taxon>Rhabditida</taxon>
        <taxon>Tylenchina</taxon>
        <taxon>Panagrolaimomorpha</taxon>
        <taxon>Panagrolaimoidea</taxon>
        <taxon>Panagrolaimidae</taxon>
        <taxon>Panagrolaimus</taxon>
    </lineage>
</organism>
<name>A0AC34FYQ7_9BILA</name>
<sequence length="538" mass="60458">MTIQITRRVKGASRSASPQPTSPLVRPPSVKSQLSSQSGPPVSPGYLLKPRCDTTMSESGDLDSLYTPRSRTPTSSSYGGRSIGGRSVKSWRSRGGETPNSGSISSSGAVSGLNGLSGKEYQEKPLNFPEFVEIFRLFSTRMRKDLKDLFNECIIYSTANVHGKTSREKQSPRLQSRLESITSSAPSNDFIPNDVLTRNTALNMFHLNEKQLKIYNALALASIHSTGLMDTSRNSFFLTPTSLKQFICTQQMEQIEESYALKLIQEHEPDPLFRNKQLMSFEGFVRYLNDPSNFAFVPELIEPAEKDLQHPLSYYYICSSHNTYLTGHQLKGESSTEMYRQVLLTGCRCIEIDVWDGDEEEDELDDFLDEDEPDTDDETSSKKDRRESKESVNTYVSVERKISKRIHKPVESCASDYTKADDEQIWIGGRPRPLGGKLPTGHQIAQELSDLVIYSQAVKFKGFTIQEKTEEVFTTDNTFPTPRTRNHTVHLSATTIPPRRQKSSSQISTSDSLKSEDVGSQMLPNTRHNPNTHASCYQ</sequence>
<proteinExistence type="predicted"/>